<dbReference type="HOGENOM" id="CLU_096415_0_0_4"/>
<dbReference type="InterPro" id="IPR009797">
    <property type="entry name" value="DUF1367"/>
</dbReference>
<proteinExistence type="predicted"/>
<dbReference type="eggNOG" id="ENOG502ZBQQ">
    <property type="taxonomic scope" value="Bacteria"/>
</dbReference>
<dbReference type="EMBL" id="CP001965">
    <property type="protein sequence ID" value="ADE12163.1"/>
    <property type="molecule type" value="Genomic_DNA"/>
</dbReference>
<evidence type="ECO:0000313" key="2">
    <source>
        <dbReference type="Proteomes" id="UP000001625"/>
    </source>
</evidence>
<reference evidence="1 2" key="1">
    <citation type="submission" date="2010-03" db="EMBL/GenBank/DDBJ databases">
        <title>Complete sequence of Sideroxydans lithotrophicus ES-1.</title>
        <authorList>
            <consortium name="US DOE Joint Genome Institute"/>
            <person name="Lucas S."/>
            <person name="Copeland A."/>
            <person name="Lapidus A."/>
            <person name="Cheng J.-F."/>
            <person name="Bruce D."/>
            <person name="Goodwin L."/>
            <person name="Pitluck S."/>
            <person name="Munk A.C."/>
            <person name="Detter J.C."/>
            <person name="Han C."/>
            <person name="Tapia R."/>
            <person name="Larimer F."/>
            <person name="Land M."/>
            <person name="Hauser L."/>
            <person name="Kyrpides N."/>
            <person name="Ivanova N."/>
            <person name="Emerson D."/>
            <person name="Woyke T."/>
        </authorList>
    </citation>
    <scope>NUCLEOTIDE SEQUENCE [LARGE SCALE GENOMIC DNA]</scope>
    <source>
        <strain evidence="1 2">ES-1</strain>
    </source>
</reference>
<protein>
    <submittedName>
        <fullName evidence="1">Uncharacterized protein</fullName>
    </submittedName>
</protein>
<name>D5CT77_SIDLE</name>
<dbReference type="KEGG" id="slt:Slit_1934"/>
<dbReference type="STRING" id="580332.Slit_1934"/>
<sequence length="179" mass="21096">MKLAITRTNEPMPSEALELSGVRRVLFECFKGTNPEEDKAWHRFWHRLKALDAGEISFLEFIIPRNGKFHRKFFAMLDVGFDAWEPNRVRKSYKGRAMEKNREQFREDIIILAGFYEQTFDLKGRMRIRAKSIAFANMDDTEFEQLYSAVATVLLREVLKTYKDRAELDAVVDRMMGFI</sequence>
<dbReference type="RefSeq" id="WP_013030061.1">
    <property type="nucleotide sequence ID" value="NC_013959.1"/>
</dbReference>
<dbReference type="Proteomes" id="UP000001625">
    <property type="component" value="Chromosome"/>
</dbReference>
<evidence type="ECO:0000313" key="1">
    <source>
        <dbReference type="EMBL" id="ADE12163.1"/>
    </source>
</evidence>
<keyword evidence="2" id="KW-1185">Reference proteome</keyword>
<gene>
    <name evidence="1" type="ordered locus">Slit_1934</name>
</gene>
<accession>D5CT77</accession>
<dbReference type="OrthoDB" id="1442247at2"/>
<dbReference type="Pfam" id="PF07105">
    <property type="entry name" value="DUF1367"/>
    <property type="match status" value="2"/>
</dbReference>
<organism evidence="1 2">
    <name type="scientific">Sideroxydans lithotrophicus (strain ES-1)</name>
    <dbReference type="NCBI Taxonomy" id="580332"/>
    <lineage>
        <taxon>Bacteria</taxon>
        <taxon>Pseudomonadati</taxon>
        <taxon>Pseudomonadota</taxon>
        <taxon>Betaproteobacteria</taxon>
        <taxon>Nitrosomonadales</taxon>
        <taxon>Gallionellaceae</taxon>
        <taxon>Sideroxydans</taxon>
    </lineage>
</organism>
<dbReference type="AlphaFoldDB" id="D5CT77"/>